<comment type="caution">
    <text evidence="2">The sequence shown here is derived from an EMBL/GenBank/DDBJ whole genome shotgun (WGS) entry which is preliminary data.</text>
</comment>
<evidence type="ECO:0000313" key="3">
    <source>
        <dbReference type="Proteomes" id="UP001341840"/>
    </source>
</evidence>
<evidence type="ECO:0000313" key="2">
    <source>
        <dbReference type="EMBL" id="MED6188501.1"/>
    </source>
</evidence>
<organism evidence="2 3">
    <name type="scientific">Stylosanthes scabra</name>
    <dbReference type="NCBI Taxonomy" id="79078"/>
    <lineage>
        <taxon>Eukaryota</taxon>
        <taxon>Viridiplantae</taxon>
        <taxon>Streptophyta</taxon>
        <taxon>Embryophyta</taxon>
        <taxon>Tracheophyta</taxon>
        <taxon>Spermatophyta</taxon>
        <taxon>Magnoliopsida</taxon>
        <taxon>eudicotyledons</taxon>
        <taxon>Gunneridae</taxon>
        <taxon>Pentapetalae</taxon>
        <taxon>rosids</taxon>
        <taxon>fabids</taxon>
        <taxon>Fabales</taxon>
        <taxon>Fabaceae</taxon>
        <taxon>Papilionoideae</taxon>
        <taxon>50 kb inversion clade</taxon>
        <taxon>dalbergioids sensu lato</taxon>
        <taxon>Dalbergieae</taxon>
        <taxon>Pterocarpus clade</taxon>
        <taxon>Stylosanthes</taxon>
    </lineage>
</organism>
<name>A0ABU6WUF0_9FABA</name>
<dbReference type="Proteomes" id="UP001341840">
    <property type="component" value="Unassembled WGS sequence"/>
</dbReference>
<gene>
    <name evidence="2" type="ORF">PIB30_086586</name>
</gene>
<evidence type="ECO:0000256" key="1">
    <source>
        <dbReference type="SAM" id="MobiDB-lite"/>
    </source>
</evidence>
<dbReference type="EMBL" id="JASCZI010182732">
    <property type="protein sequence ID" value="MED6188501.1"/>
    <property type="molecule type" value="Genomic_DNA"/>
</dbReference>
<feature type="compositionally biased region" description="Basic and acidic residues" evidence="1">
    <location>
        <begin position="58"/>
        <end position="75"/>
    </location>
</feature>
<keyword evidence="3" id="KW-1185">Reference proteome</keyword>
<protein>
    <submittedName>
        <fullName evidence="2">Uncharacterized protein</fullName>
    </submittedName>
</protein>
<reference evidence="2 3" key="1">
    <citation type="journal article" date="2023" name="Plants (Basel)">
        <title>Bridging the Gap: Combining Genomics and Transcriptomics Approaches to Understand Stylosanthes scabra, an Orphan Legume from the Brazilian Caatinga.</title>
        <authorList>
            <person name="Ferreira-Neto J.R.C."/>
            <person name="da Silva M.D."/>
            <person name="Binneck E."/>
            <person name="de Melo N.F."/>
            <person name="da Silva R.H."/>
            <person name="de Melo A.L.T.M."/>
            <person name="Pandolfi V."/>
            <person name="Bustamante F.O."/>
            <person name="Brasileiro-Vidal A.C."/>
            <person name="Benko-Iseppon A.M."/>
        </authorList>
    </citation>
    <scope>NUCLEOTIDE SEQUENCE [LARGE SCALE GENOMIC DNA]</scope>
    <source>
        <tissue evidence="2">Leaves</tissue>
    </source>
</reference>
<feature type="region of interest" description="Disordered" evidence="1">
    <location>
        <begin position="53"/>
        <end position="109"/>
    </location>
</feature>
<sequence>MSRIMQQKDFLGKSGSHYSFQTLFLLTWLNPVLFPRLQQSEDYMLAETIRCIRKRKNQQKEERKNKKKKQPDEKSPTASANVEPEHEPRQQPRQLEEETPLEQPQQQPQ</sequence>
<feature type="compositionally biased region" description="Basic and acidic residues" evidence="1">
    <location>
        <begin position="83"/>
        <end position="96"/>
    </location>
</feature>
<accession>A0ABU6WUF0</accession>
<proteinExistence type="predicted"/>